<reference evidence="1" key="1">
    <citation type="journal article" date="2015" name="Nature">
        <title>Complex archaea that bridge the gap between prokaryotes and eukaryotes.</title>
        <authorList>
            <person name="Spang A."/>
            <person name="Saw J.H."/>
            <person name="Jorgensen S.L."/>
            <person name="Zaremba-Niedzwiedzka K."/>
            <person name="Martijn J."/>
            <person name="Lind A.E."/>
            <person name="van Eijk R."/>
            <person name="Schleper C."/>
            <person name="Guy L."/>
            <person name="Ettema T.J."/>
        </authorList>
    </citation>
    <scope>NUCLEOTIDE SEQUENCE</scope>
</reference>
<proteinExistence type="predicted"/>
<evidence type="ECO:0000313" key="1">
    <source>
        <dbReference type="EMBL" id="KKK77776.1"/>
    </source>
</evidence>
<dbReference type="EMBL" id="LAZR01054794">
    <property type="protein sequence ID" value="KKK77776.1"/>
    <property type="molecule type" value="Genomic_DNA"/>
</dbReference>
<name>A0A0F9AZI9_9ZZZZ</name>
<dbReference type="AlphaFoldDB" id="A0A0F9AZI9"/>
<sequence>MDKNIRKVLTWTVIFVVLIFVVGYGVKEWRLSGEKATKDRDAVVGEYINKKGQKWTIPEGKYEFQVSSIEEYPRFISGVIDPLDVHVGDIQKMQVVISGDVPLTRVWAEIETDSDIEIVDMALTEEKALTRDSFENNPYLVDDKGKLIINGVSPQWTATFSGLIKQAQAQGVMEYVYEGEWTVRDTHTETYRTKFIVEDEQGRTDEMTLAWSDPVCTFSGGGALQTDCTITTGVEGVDNVNMSFSGSQTITLNGGTLAFNPNKTFTIGSGQIVLGGGTIDAEKYLYYTDVDGDGHSPSAAISTNSSVGPLSQKIRVYLASGTADCHDGAGE</sequence>
<accession>A0A0F9AZI9</accession>
<feature type="non-terminal residue" evidence="1">
    <location>
        <position position="331"/>
    </location>
</feature>
<organism evidence="1">
    <name type="scientific">marine sediment metagenome</name>
    <dbReference type="NCBI Taxonomy" id="412755"/>
    <lineage>
        <taxon>unclassified sequences</taxon>
        <taxon>metagenomes</taxon>
        <taxon>ecological metagenomes</taxon>
    </lineage>
</organism>
<gene>
    <name evidence="1" type="ORF">LCGC14_2850200</name>
</gene>
<protein>
    <submittedName>
        <fullName evidence="1">Uncharacterized protein</fullName>
    </submittedName>
</protein>
<comment type="caution">
    <text evidence="1">The sequence shown here is derived from an EMBL/GenBank/DDBJ whole genome shotgun (WGS) entry which is preliminary data.</text>
</comment>